<evidence type="ECO:0000313" key="3">
    <source>
        <dbReference type="Proteomes" id="UP000027586"/>
    </source>
</evidence>
<gene>
    <name evidence="2" type="ORF">LCOR_04549.1</name>
</gene>
<organism evidence="2 3">
    <name type="scientific">Lichtheimia corymbifera JMRC:FSU:9682</name>
    <dbReference type="NCBI Taxonomy" id="1263082"/>
    <lineage>
        <taxon>Eukaryota</taxon>
        <taxon>Fungi</taxon>
        <taxon>Fungi incertae sedis</taxon>
        <taxon>Mucoromycota</taxon>
        <taxon>Mucoromycotina</taxon>
        <taxon>Mucoromycetes</taxon>
        <taxon>Mucorales</taxon>
        <taxon>Lichtheimiaceae</taxon>
        <taxon>Lichtheimia</taxon>
    </lineage>
</organism>
<evidence type="ECO:0000256" key="1">
    <source>
        <dbReference type="SAM" id="MobiDB-lite"/>
    </source>
</evidence>
<feature type="region of interest" description="Disordered" evidence="1">
    <location>
        <begin position="48"/>
        <end position="68"/>
    </location>
</feature>
<protein>
    <submittedName>
        <fullName evidence="2">Uncharacterized protein</fullName>
    </submittedName>
</protein>
<dbReference type="VEuPathDB" id="FungiDB:LCOR_04549.1"/>
<dbReference type="Proteomes" id="UP000027586">
    <property type="component" value="Unassembled WGS sequence"/>
</dbReference>
<sequence length="487" mass="54846">MYSSLQRHNIVLIVVLLTLLFSLTYFRHAAYQIDRPLSSVLQQSPEELQQQQPIISPPPPPSSALSTLSNETTACDKVDFSWLASDRTHWDGWASKAMFMRPDGKYTSRNFTIEAGDSLCAVVLLGPIPAVGAIRPETHFAPADSITIQAVGDHVLIPITLQQHHKQSNVYYSAVHFAHPDTYRLESTTEYRSYFWEAPIYHAHRPFHYTSHHRVTVNTPPIIDQTQSYCDTTHATAGSWINKTMDDMIDSDFLIYTPDTCQLRDITPSEAAQCLEAKNVHVVGDIHVRRNMRSFATGEDCSVVDENDKCGYNEDELVLDAATTGWPANTNVQYLIMDNSIGMDGHWRDVLQQEDIPRADVVIVGVGNHDIEQNRLTPRQYWHAFTEFLIHLMTKTYPTQTIIVRTPQYFCCGTIHGTSWNAGRSHAFANVMRHAVQHMASDRIVLWDTHRLGINAHVCPGTTQSPCNVVNTENLLLSNILCSSSSS</sequence>
<accession>A0A068RTX2</accession>
<reference evidence="2" key="1">
    <citation type="submission" date="2013-08" db="EMBL/GenBank/DDBJ databases">
        <title>Gene expansion shapes genome architecture in the human pathogen Lichtheimia corymbifera: an evolutionary genomics analysis in the ancient terrestrial Mucorales (Mucoromycotina).</title>
        <authorList>
            <person name="Schwartze V.U."/>
            <person name="Winter S."/>
            <person name="Shelest E."/>
            <person name="Marcet-Houben M."/>
            <person name="Horn F."/>
            <person name="Wehner S."/>
            <person name="Hoffmann K."/>
            <person name="Riege K."/>
            <person name="Sammeth M."/>
            <person name="Nowrousian M."/>
            <person name="Valiante V."/>
            <person name="Linde J."/>
            <person name="Jacobsen I.D."/>
            <person name="Marz M."/>
            <person name="Brakhage A.A."/>
            <person name="Gabaldon T."/>
            <person name="Bocker S."/>
            <person name="Voigt K."/>
        </authorList>
    </citation>
    <scope>NUCLEOTIDE SEQUENCE [LARGE SCALE GENOMIC DNA]</scope>
    <source>
        <strain evidence="2">FSU 9682</strain>
    </source>
</reference>
<name>A0A068RTX2_9FUNG</name>
<dbReference type="EMBL" id="CBTN010000016">
    <property type="protein sequence ID" value="CDH53165.1"/>
    <property type="molecule type" value="Genomic_DNA"/>
</dbReference>
<evidence type="ECO:0000313" key="2">
    <source>
        <dbReference type="EMBL" id="CDH53165.1"/>
    </source>
</evidence>
<dbReference type="AlphaFoldDB" id="A0A068RTX2"/>
<keyword evidence="3" id="KW-1185">Reference proteome</keyword>
<dbReference type="STRING" id="1263082.A0A068RTX2"/>
<comment type="caution">
    <text evidence="2">The sequence shown here is derived from an EMBL/GenBank/DDBJ whole genome shotgun (WGS) entry which is preliminary data.</text>
</comment>
<proteinExistence type="predicted"/>
<dbReference type="OrthoDB" id="2244377at2759"/>